<evidence type="ECO:0000259" key="12">
    <source>
        <dbReference type="PROSITE" id="PS51726"/>
    </source>
</evidence>
<keyword evidence="8" id="KW-0804">Transcription</keyword>
<comment type="similarity">
    <text evidence="10">Belongs to the MYST (SAS/MOZ) family.</text>
</comment>
<dbReference type="GO" id="GO:0036409">
    <property type="term" value="C:histone H3-K14 acetyltransferase complex"/>
    <property type="evidence" value="ECO:0007669"/>
    <property type="project" value="TreeGrafter"/>
</dbReference>
<evidence type="ECO:0000256" key="3">
    <source>
        <dbReference type="ARBA" id="ARBA00022723"/>
    </source>
</evidence>
<dbReference type="FunFam" id="3.30.60.60:FF:000003">
    <property type="entry name" value="Histone acetyltransferase"/>
    <property type="match status" value="1"/>
</dbReference>
<proteinExistence type="inferred from homology"/>
<dbReference type="EC" id="2.3.1.48" evidence="10"/>
<evidence type="ECO:0000256" key="1">
    <source>
        <dbReference type="ARBA" id="ARBA00004123"/>
    </source>
</evidence>
<dbReference type="SUPFAM" id="SSF55729">
    <property type="entry name" value="Acyl-CoA N-acyltransferases (Nat)"/>
    <property type="match status" value="1"/>
</dbReference>
<organism evidence="13 14">
    <name type="scientific">Polyplax serrata</name>
    <name type="common">Common mouse louse</name>
    <dbReference type="NCBI Taxonomy" id="468196"/>
    <lineage>
        <taxon>Eukaryota</taxon>
        <taxon>Metazoa</taxon>
        <taxon>Ecdysozoa</taxon>
        <taxon>Arthropoda</taxon>
        <taxon>Hexapoda</taxon>
        <taxon>Insecta</taxon>
        <taxon>Pterygota</taxon>
        <taxon>Neoptera</taxon>
        <taxon>Paraneoptera</taxon>
        <taxon>Psocodea</taxon>
        <taxon>Troctomorpha</taxon>
        <taxon>Phthiraptera</taxon>
        <taxon>Anoplura</taxon>
        <taxon>Polyplacidae</taxon>
        <taxon>Polyplax</taxon>
    </lineage>
</organism>
<keyword evidence="3" id="KW-0479">Metal-binding</keyword>
<protein>
    <recommendedName>
        <fullName evidence="10">Histone acetyltransferase</fullName>
        <ecNumber evidence="10">2.3.1.48</ecNumber>
    </recommendedName>
</protein>
<keyword evidence="4" id="KW-0863">Zinc-finger</keyword>
<evidence type="ECO:0000256" key="9">
    <source>
        <dbReference type="ARBA" id="ARBA00023242"/>
    </source>
</evidence>
<evidence type="ECO:0000256" key="7">
    <source>
        <dbReference type="ARBA" id="ARBA00023015"/>
    </source>
</evidence>
<evidence type="ECO:0000313" key="13">
    <source>
        <dbReference type="EMBL" id="KAK6636470.1"/>
    </source>
</evidence>
<keyword evidence="7" id="KW-0805">Transcription regulation</keyword>
<dbReference type="Gene3D" id="3.40.630.30">
    <property type="match status" value="1"/>
</dbReference>
<dbReference type="PANTHER" id="PTHR10615">
    <property type="entry name" value="HISTONE ACETYLTRANSFERASE"/>
    <property type="match status" value="1"/>
</dbReference>
<dbReference type="InterPro" id="IPR036060">
    <property type="entry name" value="Znf_C2H2C_sf"/>
</dbReference>
<dbReference type="EMBL" id="JAWJWE010000004">
    <property type="protein sequence ID" value="KAK6636470.1"/>
    <property type="molecule type" value="Genomic_DNA"/>
</dbReference>
<dbReference type="GO" id="GO:0006357">
    <property type="term" value="P:regulation of transcription by RNA polymerase II"/>
    <property type="evidence" value="ECO:0007669"/>
    <property type="project" value="TreeGrafter"/>
</dbReference>
<feature type="compositionally biased region" description="Polar residues" evidence="11">
    <location>
        <begin position="252"/>
        <end position="261"/>
    </location>
</feature>
<evidence type="ECO:0000256" key="5">
    <source>
        <dbReference type="ARBA" id="ARBA00022833"/>
    </source>
</evidence>
<dbReference type="GO" id="GO:0003712">
    <property type="term" value="F:transcription coregulator activity"/>
    <property type="evidence" value="ECO:0007669"/>
    <property type="project" value="TreeGrafter"/>
</dbReference>
<gene>
    <name evidence="13" type="ORF">RUM43_010131</name>
</gene>
<accession>A0AAN8P8L9</accession>
<feature type="compositionally biased region" description="Basic and acidic residues" evidence="11">
    <location>
        <begin position="265"/>
        <end position="276"/>
    </location>
</feature>
<evidence type="ECO:0000256" key="11">
    <source>
        <dbReference type="SAM" id="MobiDB-lite"/>
    </source>
</evidence>
<dbReference type="InterPro" id="IPR016181">
    <property type="entry name" value="Acyl_CoA_acyltransferase"/>
</dbReference>
<dbReference type="SUPFAM" id="SSF103637">
    <property type="entry name" value="CCHHC domain"/>
    <property type="match status" value="1"/>
</dbReference>
<keyword evidence="9 10" id="KW-0539">Nucleus</keyword>
<feature type="domain" description="MYST-type HAT" evidence="12">
    <location>
        <begin position="500"/>
        <end position="682"/>
    </location>
</feature>
<dbReference type="AlphaFoldDB" id="A0AAN8P8L9"/>
<dbReference type="GO" id="GO:0010485">
    <property type="term" value="F:histone H4 acetyltransferase activity"/>
    <property type="evidence" value="ECO:0007669"/>
    <property type="project" value="TreeGrafter"/>
</dbReference>
<feature type="region of interest" description="Disordered" evidence="11">
    <location>
        <begin position="1"/>
        <end position="336"/>
    </location>
</feature>
<dbReference type="Gene3D" id="3.30.60.60">
    <property type="entry name" value="N-acetyl transferase-like"/>
    <property type="match status" value="1"/>
</dbReference>
<comment type="caution">
    <text evidence="13">The sequence shown here is derived from an EMBL/GenBank/DDBJ whole genome shotgun (WGS) entry which is preliminary data.</text>
</comment>
<dbReference type="PANTHER" id="PTHR10615:SF161">
    <property type="entry name" value="HISTONE ACETYLTRANSFERASE KAT7"/>
    <property type="match status" value="1"/>
</dbReference>
<dbReference type="Pfam" id="PF01853">
    <property type="entry name" value="MOZ_SAS"/>
    <property type="match status" value="1"/>
</dbReference>
<feature type="compositionally biased region" description="Polar residues" evidence="11">
    <location>
        <begin position="177"/>
        <end position="194"/>
    </location>
</feature>
<dbReference type="InterPro" id="IPR040706">
    <property type="entry name" value="Zf-MYST"/>
</dbReference>
<evidence type="ECO:0000313" key="14">
    <source>
        <dbReference type="Proteomes" id="UP001372834"/>
    </source>
</evidence>
<evidence type="ECO:0000256" key="6">
    <source>
        <dbReference type="ARBA" id="ARBA00022853"/>
    </source>
</evidence>
<feature type="compositionally biased region" description="Polar residues" evidence="11">
    <location>
        <begin position="113"/>
        <end position="124"/>
    </location>
</feature>
<dbReference type="InterPro" id="IPR002515">
    <property type="entry name" value="Znf_C2H2C"/>
</dbReference>
<feature type="compositionally biased region" description="Basic residues" evidence="11">
    <location>
        <begin position="279"/>
        <end position="297"/>
    </location>
</feature>
<feature type="compositionally biased region" description="Low complexity" evidence="11">
    <location>
        <begin position="211"/>
        <end position="239"/>
    </location>
</feature>
<evidence type="ECO:0000256" key="2">
    <source>
        <dbReference type="ARBA" id="ARBA00022679"/>
    </source>
</evidence>
<evidence type="ECO:0000256" key="8">
    <source>
        <dbReference type="ARBA" id="ARBA00023163"/>
    </source>
</evidence>
<comment type="catalytic activity">
    <reaction evidence="10">
        <text>L-lysyl-[protein] + acetyl-CoA = N(6)-acetyl-L-lysyl-[protein] + CoA + H(+)</text>
        <dbReference type="Rhea" id="RHEA:45948"/>
        <dbReference type="Rhea" id="RHEA-COMP:9752"/>
        <dbReference type="Rhea" id="RHEA-COMP:10731"/>
        <dbReference type="ChEBI" id="CHEBI:15378"/>
        <dbReference type="ChEBI" id="CHEBI:29969"/>
        <dbReference type="ChEBI" id="CHEBI:57287"/>
        <dbReference type="ChEBI" id="CHEBI:57288"/>
        <dbReference type="ChEBI" id="CHEBI:61930"/>
        <dbReference type="EC" id="2.3.1.48"/>
    </reaction>
</comment>
<keyword evidence="2" id="KW-0808">Transferase</keyword>
<reference evidence="13 14" key="1">
    <citation type="submission" date="2023-10" db="EMBL/GenBank/DDBJ databases">
        <title>Genomes of two closely related lineages of the louse Polyplax serrata with different host specificities.</title>
        <authorList>
            <person name="Martinu J."/>
            <person name="Tarabai H."/>
            <person name="Stefka J."/>
            <person name="Hypsa V."/>
        </authorList>
    </citation>
    <scope>NUCLEOTIDE SEQUENCE [LARGE SCALE GENOMIC DNA]</scope>
    <source>
        <strain evidence="13">HR10_N</strain>
    </source>
</reference>
<comment type="subcellular location">
    <subcellularLocation>
        <location evidence="1 10">Nucleus</location>
    </subcellularLocation>
</comment>
<dbReference type="PROSITE" id="PS51726">
    <property type="entry name" value="MYST_HAT"/>
    <property type="match status" value="1"/>
</dbReference>
<keyword evidence="5" id="KW-0862">Zinc</keyword>
<dbReference type="InterPro" id="IPR050603">
    <property type="entry name" value="MYST_HAT"/>
</dbReference>
<name>A0AAN8P8L9_POLSC</name>
<dbReference type="Pfam" id="PF17772">
    <property type="entry name" value="zf-MYST"/>
    <property type="match status" value="1"/>
</dbReference>
<dbReference type="Pfam" id="PF01530">
    <property type="entry name" value="zf-C2HC"/>
    <property type="match status" value="1"/>
</dbReference>
<keyword evidence="6" id="KW-0156">Chromatin regulator</keyword>
<evidence type="ECO:0000256" key="10">
    <source>
        <dbReference type="RuleBase" id="RU361211"/>
    </source>
</evidence>
<sequence length="682" mass="76594">MDTKKQQSASSSESSSTSSSNSSSSSSSSSGSDSSFSDSEATSSSQNSNNKSENDKTKRGKPVASNVKPKKPEEKKTPPVKQPLNVKKGAAIYSSESDESPSNATPVKRRLSTTKPKVTATVNVVQKAAKTNPVKVTKNSKSENSHKLGDKTVKNTKARSIFSPDNSSESDAEKITKSSGVSSNTRSISKTALNNKLKENDIKKNSKRSRSSASASSSDSTESSSDSDSSDNSSIVNNKVKPKQLAIKQDGKVTSENSRNQAKLKKSESSELENNRRGIVTRKLTRSSSARRSKHLIGKIGTDTESESDIKTSRIGRKTGPKGPIIRNKNSKGLPSKITPLHNNIIAERKCPVDGCNSLGHYGGNYEKHFTIDACPLYHNRTPEECRKLAEERKKKDEERKRAILSCATKTWLIHPQAMSRKSPKSHSHHLSSEQRNYQLKIKEARENFQEKLAMNEVKLEDKEKEPKLEGITSDLDLRLFHEAQAVASEKIEDDLKSLPNMKQTKYVEMGRFEMEVWYQSPYPEDYARLPKLYLCEYCLRYMKTRTILKRHLVKCVWRHPPGEEVYRKDRLSVWEVDGKRYKQYCQNLCLLAKFFLDHKTLYYDVEPFLFYVMTIGDSEGCHTVGYFSKNRKKERIAKERVEVKCGSFLEKHFQYGSNPPPKGCESVVEVGLGCSGERIEH</sequence>
<dbReference type="Proteomes" id="UP001372834">
    <property type="component" value="Unassembled WGS sequence"/>
</dbReference>
<dbReference type="InterPro" id="IPR002717">
    <property type="entry name" value="HAT_MYST-type"/>
</dbReference>
<feature type="compositionally biased region" description="Low complexity" evidence="11">
    <location>
        <begin position="8"/>
        <end position="51"/>
    </location>
</feature>
<dbReference type="GO" id="GO:0003682">
    <property type="term" value="F:chromatin binding"/>
    <property type="evidence" value="ECO:0007669"/>
    <property type="project" value="TreeGrafter"/>
</dbReference>
<feature type="compositionally biased region" description="Basic and acidic residues" evidence="11">
    <location>
        <begin position="140"/>
        <end position="153"/>
    </location>
</feature>
<evidence type="ECO:0000256" key="4">
    <source>
        <dbReference type="ARBA" id="ARBA00022771"/>
    </source>
</evidence>
<dbReference type="GO" id="GO:0010484">
    <property type="term" value="F:histone H3 acetyltransferase activity"/>
    <property type="evidence" value="ECO:0007669"/>
    <property type="project" value="TreeGrafter"/>
</dbReference>
<dbReference type="PROSITE" id="PS51802">
    <property type="entry name" value="ZF_CCHHC"/>
    <property type="match status" value="1"/>
</dbReference>
<dbReference type="Gene3D" id="4.10.320.30">
    <property type="match status" value="1"/>
</dbReference>
<dbReference type="GO" id="GO:0008270">
    <property type="term" value="F:zinc ion binding"/>
    <property type="evidence" value="ECO:0007669"/>
    <property type="project" value="UniProtKB-KW"/>
</dbReference>